<dbReference type="InParanoid" id="A7RWC3"/>
<feature type="compositionally biased region" description="Basic and acidic residues" evidence="3">
    <location>
        <begin position="464"/>
        <end position="477"/>
    </location>
</feature>
<feature type="region of interest" description="Disordered" evidence="3">
    <location>
        <begin position="492"/>
        <end position="531"/>
    </location>
</feature>
<keyword evidence="2" id="KW-0456">Lyase</keyword>
<feature type="compositionally biased region" description="Acidic residues" evidence="3">
    <location>
        <begin position="283"/>
        <end position="292"/>
    </location>
</feature>
<evidence type="ECO:0000259" key="4">
    <source>
        <dbReference type="Pfam" id="PF06094"/>
    </source>
</evidence>
<feature type="region of interest" description="Disordered" evidence="3">
    <location>
        <begin position="457"/>
        <end position="477"/>
    </location>
</feature>
<feature type="region of interest" description="Disordered" evidence="3">
    <location>
        <begin position="245"/>
        <end position="292"/>
    </location>
</feature>
<feature type="compositionally biased region" description="Polar residues" evidence="3">
    <location>
        <begin position="382"/>
        <end position="399"/>
    </location>
</feature>
<dbReference type="InterPro" id="IPR013024">
    <property type="entry name" value="GGCT-like"/>
</dbReference>
<sequence length="798" mass="88378">MRSHYQLVLGPRVVQKSKRPSVYFQESFSRIGSSSQRPESSTELLRAESSAHCTSRASSETYTEDGQSLAESENNGLIDRWVQDAYCGDKAVDYDNEFVVPMNSKMNILDNRNVLEISKNTSNSANKSFEDSVKTEKDSIGTKHGEYSCSKKTSFNSSKFKTVDGCGKAGTEGGNPNDDIERTSSQGLCLSVEAASLREKPVDCKDCRERTTDKAMVPSDGHFSRLDYCNGGDGVLMSVHVRRKEMAPSNDEEKDHECQQDGFSTGSLGGDDPEKCGVNGGDPCDDSDLESVDSDRIPVEKILANLDKLNLSMSAFDIIGSKHETFSSKIRRVQSAGTKRSKENPTGARNEPKPRPASSKGTMNTQKRPSSYKGDRNKSKRPASSTKTETSSRPVSSKISEPLDKTLIMRNYLSQEDERFAESLRANLPGYFTEQYLLLQRGNSETNSESDELTLANITAGENSQKDDKEITPTKAKGKFDLQEKFPVIDRRLNSPDLKHPSVSETTSCPSIDDPDGPLSGHTRPFSSMEPLSDPSAGVFFTCQVKDSAFGEGTVTDTMDTVSDVSSYHDDGFHDEADAGFEEGVSNEKHYSEHRGDADVELEVIAKAKQLIEARPRPQHVPAPLCFTINAAPPKGFLYYFAYGVDMNINRMSIYLRREHKRLWGVLFGFRLRFNKKGASKEAGGFPNIEYCPGYSVEGCLYTITQAEIAMLDNCMGFPKFYTRIVVPVWMANSYQPSELGVAQYCVPAVAYVAEQDWVETDAPEQLDCTYSLGQCLKASDLLTPNYMQYLQHLGDAR</sequence>
<feature type="compositionally biased region" description="Basic and acidic residues" evidence="3">
    <location>
        <begin position="492"/>
        <end position="502"/>
    </location>
</feature>
<dbReference type="HOGENOM" id="CLU_352454_0_0_1"/>
<dbReference type="GO" id="GO:0003839">
    <property type="term" value="F:gamma-glutamylcyclotransferase activity"/>
    <property type="evidence" value="ECO:0000318"/>
    <property type="project" value="GO_Central"/>
</dbReference>
<dbReference type="Gene3D" id="3.10.490.10">
    <property type="entry name" value="Gamma-glutamyl cyclotransferase-like"/>
    <property type="match status" value="1"/>
</dbReference>
<dbReference type="InterPro" id="IPR009288">
    <property type="entry name" value="AIG2-like_dom"/>
</dbReference>
<evidence type="ECO:0000256" key="3">
    <source>
        <dbReference type="SAM" id="MobiDB-lite"/>
    </source>
</evidence>
<evidence type="ECO:0000313" key="6">
    <source>
        <dbReference type="Proteomes" id="UP000001593"/>
    </source>
</evidence>
<evidence type="ECO:0000256" key="2">
    <source>
        <dbReference type="ARBA" id="ARBA00023239"/>
    </source>
</evidence>
<name>A7RWC3_NEMVE</name>
<feature type="region of interest" description="Disordered" evidence="3">
    <location>
        <begin position="328"/>
        <end position="402"/>
    </location>
</feature>
<reference evidence="5 6" key="1">
    <citation type="journal article" date="2007" name="Science">
        <title>Sea anemone genome reveals ancestral eumetazoan gene repertoire and genomic organization.</title>
        <authorList>
            <person name="Putnam N.H."/>
            <person name="Srivastava M."/>
            <person name="Hellsten U."/>
            <person name="Dirks B."/>
            <person name="Chapman J."/>
            <person name="Salamov A."/>
            <person name="Terry A."/>
            <person name="Shapiro H."/>
            <person name="Lindquist E."/>
            <person name="Kapitonov V.V."/>
            <person name="Jurka J."/>
            <person name="Genikhovich G."/>
            <person name="Grigoriev I.V."/>
            <person name="Lucas S.M."/>
            <person name="Steele R.E."/>
            <person name="Finnerty J.R."/>
            <person name="Technau U."/>
            <person name="Martindale M.Q."/>
            <person name="Rokhsar D.S."/>
        </authorList>
    </citation>
    <scope>NUCLEOTIDE SEQUENCE [LARGE SCALE GENOMIC DNA]</scope>
    <source>
        <strain evidence="6">CH2 X CH6</strain>
    </source>
</reference>
<dbReference type="SUPFAM" id="SSF110857">
    <property type="entry name" value="Gamma-glutamyl cyclotransferase-like"/>
    <property type="match status" value="1"/>
</dbReference>
<dbReference type="Proteomes" id="UP000001593">
    <property type="component" value="Unassembled WGS sequence"/>
</dbReference>
<proteinExistence type="predicted"/>
<organism evidence="5 6">
    <name type="scientific">Nematostella vectensis</name>
    <name type="common">Starlet sea anemone</name>
    <dbReference type="NCBI Taxonomy" id="45351"/>
    <lineage>
        <taxon>Eukaryota</taxon>
        <taxon>Metazoa</taxon>
        <taxon>Cnidaria</taxon>
        <taxon>Anthozoa</taxon>
        <taxon>Hexacorallia</taxon>
        <taxon>Actiniaria</taxon>
        <taxon>Edwardsiidae</taxon>
        <taxon>Nematostella</taxon>
    </lineage>
</organism>
<dbReference type="PANTHER" id="PTHR12935:SF0">
    <property type="entry name" value="GAMMA-GLUTAMYLCYCLOTRANSFERASE"/>
    <property type="match status" value="1"/>
</dbReference>
<dbReference type="eggNOG" id="ENOG502S3FR">
    <property type="taxonomic scope" value="Eukaryota"/>
</dbReference>
<protein>
    <recommendedName>
        <fullName evidence="1">gamma-glutamylcyclotransferase</fullName>
        <ecNumber evidence="1">4.3.2.9</ecNumber>
    </recommendedName>
</protein>
<feature type="domain" description="Gamma-glutamylcyclotransferase AIG2-like" evidence="4">
    <location>
        <begin position="640"/>
        <end position="755"/>
    </location>
</feature>
<gene>
    <name evidence="5" type="ORF">NEMVEDRAFT_v1g203118</name>
</gene>
<feature type="compositionally biased region" description="Polar residues" evidence="3">
    <location>
        <begin position="359"/>
        <end position="369"/>
    </location>
</feature>
<dbReference type="InterPro" id="IPR017939">
    <property type="entry name" value="G-Glutamylcylcotransferase"/>
</dbReference>
<evidence type="ECO:0000256" key="1">
    <source>
        <dbReference type="ARBA" id="ARBA00012346"/>
    </source>
</evidence>
<dbReference type="EMBL" id="DS469546">
    <property type="protein sequence ID" value="EDO44236.1"/>
    <property type="molecule type" value="Genomic_DNA"/>
</dbReference>
<feature type="region of interest" description="Disordered" evidence="3">
    <location>
        <begin position="49"/>
        <end position="70"/>
    </location>
</feature>
<accession>A7RWC3</accession>
<dbReference type="Pfam" id="PF06094">
    <property type="entry name" value="GGACT"/>
    <property type="match status" value="1"/>
</dbReference>
<feature type="compositionally biased region" description="Polar residues" evidence="3">
    <location>
        <begin position="51"/>
        <end position="70"/>
    </location>
</feature>
<evidence type="ECO:0000313" key="5">
    <source>
        <dbReference type="EMBL" id="EDO44236.1"/>
    </source>
</evidence>
<dbReference type="PANTHER" id="PTHR12935">
    <property type="entry name" value="GAMMA-GLUTAMYLCYCLOTRANSFERASE"/>
    <property type="match status" value="1"/>
</dbReference>
<dbReference type="InterPro" id="IPR036568">
    <property type="entry name" value="GGCT-like_sf"/>
</dbReference>
<keyword evidence="6" id="KW-1185">Reference proteome</keyword>
<dbReference type="EC" id="4.3.2.9" evidence="1"/>
<dbReference type="AlphaFoldDB" id="A7RWC3"/>
<dbReference type="CDD" id="cd06661">
    <property type="entry name" value="GGCT_like"/>
    <property type="match status" value="1"/>
</dbReference>